<sequence>MENKEISLDIMQQELQIGVDDSMKTKMAYCKIDQTPRKVVISHRHTSDIWKTATATTRHLCSDQSRLLTLPEQPFCLPTLPRDRSSWGKVKLTAEQEKEGEVEIQEDRAAAPLSQHRSRGHGLVGAAATAVAAAADSAQRLSVKEETIFLRDGPTRVTDPTELPTEILGAPETANTDLEDS</sequence>
<organism evidence="2 3">
    <name type="scientific">Cnephaeus nilssonii</name>
    <name type="common">Northern bat</name>
    <name type="synonym">Eptesicus nilssonii</name>
    <dbReference type="NCBI Taxonomy" id="3371016"/>
    <lineage>
        <taxon>Eukaryota</taxon>
        <taxon>Metazoa</taxon>
        <taxon>Chordata</taxon>
        <taxon>Craniata</taxon>
        <taxon>Vertebrata</taxon>
        <taxon>Euteleostomi</taxon>
        <taxon>Mammalia</taxon>
        <taxon>Eutheria</taxon>
        <taxon>Laurasiatheria</taxon>
        <taxon>Chiroptera</taxon>
        <taxon>Yangochiroptera</taxon>
        <taxon>Vespertilionidae</taxon>
        <taxon>Cnephaeus</taxon>
    </lineage>
</organism>
<evidence type="ECO:0000313" key="2">
    <source>
        <dbReference type="EMBL" id="KAK1336311.1"/>
    </source>
</evidence>
<proteinExistence type="predicted"/>
<evidence type="ECO:0000313" key="3">
    <source>
        <dbReference type="Proteomes" id="UP001177744"/>
    </source>
</evidence>
<keyword evidence="3" id="KW-1185">Reference proteome</keyword>
<name>A0AA40HRX0_CNENI</name>
<dbReference type="AlphaFoldDB" id="A0AA40HRX0"/>
<dbReference type="Proteomes" id="UP001177744">
    <property type="component" value="Unassembled WGS sequence"/>
</dbReference>
<feature type="region of interest" description="Disordered" evidence="1">
    <location>
        <begin position="154"/>
        <end position="181"/>
    </location>
</feature>
<reference evidence="2" key="1">
    <citation type="submission" date="2023-06" db="EMBL/GenBank/DDBJ databases">
        <title>Reference genome for the Northern bat (Eptesicus nilssonii), a most northern bat species.</title>
        <authorList>
            <person name="Laine V.N."/>
            <person name="Pulliainen A.T."/>
            <person name="Lilley T.M."/>
        </authorList>
    </citation>
    <scope>NUCLEOTIDE SEQUENCE</scope>
    <source>
        <strain evidence="2">BLF_Eptnil</strain>
        <tissue evidence="2">Kidney</tissue>
    </source>
</reference>
<comment type="caution">
    <text evidence="2">The sequence shown here is derived from an EMBL/GenBank/DDBJ whole genome shotgun (WGS) entry which is preliminary data.</text>
</comment>
<protein>
    <submittedName>
        <fullName evidence="2">Uncharacterized protein</fullName>
    </submittedName>
</protein>
<evidence type="ECO:0000256" key="1">
    <source>
        <dbReference type="SAM" id="MobiDB-lite"/>
    </source>
</evidence>
<dbReference type="EMBL" id="JAULJE010000013">
    <property type="protein sequence ID" value="KAK1336311.1"/>
    <property type="molecule type" value="Genomic_DNA"/>
</dbReference>
<accession>A0AA40HRX0</accession>
<gene>
    <name evidence="2" type="ORF">QTO34_004116</name>
</gene>